<evidence type="ECO:0000256" key="5">
    <source>
        <dbReference type="ARBA" id="ARBA00024867"/>
    </source>
</evidence>
<feature type="modified residue" description="4-aspartylphosphate" evidence="6">
    <location>
        <position position="60"/>
    </location>
</feature>
<dbReference type="InterPro" id="IPR009057">
    <property type="entry name" value="Homeodomain-like_sf"/>
</dbReference>
<gene>
    <name evidence="9" type="ORF">ERS852491_00896</name>
</gene>
<dbReference type="AlphaFoldDB" id="A0A174B6C2"/>
<dbReference type="InterPro" id="IPR001789">
    <property type="entry name" value="Sig_transdc_resp-reg_receiver"/>
</dbReference>
<proteinExistence type="predicted"/>
<evidence type="ECO:0000259" key="7">
    <source>
        <dbReference type="PROSITE" id="PS01124"/>
    </source>
</evidence>
<protein>
    <recommendedName>
        <fullName evidence="1">Stage 0 sporulation protein A homolog</fullName>
    </recommendedName>
</protein>
<dbReference type="PANTHER" id="PTHR43280:SF28">
    <property type="entry name" value="HTH-TYPE TRANSCRIPTIONAL ACTIVATOR RHAS"/>
    <property type="match status" value="1"/>
</dbReference>
<evidence type="ECO:0000259" key="8">
    <source>
        <dbReference type="PROSITE" id="PS50110"/>
    </source>
</evidence>
<keyword evidence="6" id="KW-0597">Phosphoprotein</keyword>
<sequence length="518" mass="59804">MMKNYPIKVLVVEDENLLLKNIQKKISAVSPDFQIIGEAYNGKEALEIIRDNPPDIVFTDIRMPIMDGLELARILYEDYPDISTVIVSGYDDFEYARTVLTYRVKDYLLKPLQPEQLKNILFSLRDAIMGKKKADIYRTLRHQLNAEEFPPELVKLSRTLGQTSFSLFLVCLDNLYLRSQKHKHFSESAICSGMPDSLPRFSWDSLVNDAEFSCSGYWIFPFENKNIFLLVTAELSGPPECTAPLIFQYIQQSLHTSTVNLVYDRNYVTFPLLNQSLQSLRNRMLSSLVIGKSSLIALPAEDPILPPAILSKVSVSYMHTMISSNNTAGFKTALMQLFEEWKEHPYPQTWVEKVLMQLLNMLQQDLYISDHDYEKMYLHVFDILETQNDLLASGEMIASELAHWIALTSAIPTDIEVTIEELDAYIRLHYRENLNLTDLADKYHFNHSYLTRIFKKQKGQSPLKLINSLRIEDAKELLLNPELSIREISEMLGFSDQHYFSRSFKNSTGLSPNEYRNM</sequence>
<dbReference type="Gene3D" id="1.10.10.60">
    <property type="entry name" value="Homeodomain-like"/>
    <property type="match status" value="2"/>
</dbReference>
<dbReference type="CDD" id="cd17536">
    <property type="entry name" value="REC_YesN-like"/>
    <property type="match status" value="1"/>
</dbReference>
<organism evidence="9 10">
    <name type="scientific">Faecalicatena contorta</name>
    <dbReference type="NCBI Taxonomy" id="39482"/>
    <lineage>
        <taxon>Bacteria</taxon>
        <taxon>Bacillati</taxon>
        <taxon>Bacillota</taxon>
        <taxon>Clostridia</taxon>
        <taxon>Lachnospirales</taxon>
        <taxon>Lachnospiraceae</taxon>
        <taxon>Faecalicatena</taxon>
    </lineage>
</organism>
<dbReference type="InterPro" id="IPR020449">
    <property type="entry name" value="Tscrpt_reg_AraC-type_HTH"/>
</dbReference>
<dbReference type="RefSeq" id="WP_083487016.1">
    <property type="nucleotide sequence ID" value="NZ_CYZU01000006.1"/>
</dbReference>
<dbReference type="GO" id="GO:0003700">
    <property type="term" value="F:DNA-binding transcription factor activity"/>
    <property type="evidence" value="ECO:0007669"/>
    <property type="project" value="InterPro"/>
</dbReference>
<dbReference type="GO" id="GO:0043565">
    <property type="term" value="F:sequence-specific DNA binding"/>
    <property type="evidence" value="ECO:0007669"/>
    <property type="project" value="InterPro"/>
</dbReference>
<dbReference type="InterPro" id="IPR018060">
    <property type="entry name" value="HTH_AraC"/>
</dbReference>
<evidence type="ECO:0000313" key="9">
    <source>
        <dbReference type="EMBL" id="CUN95175.1"/>
    </source>
</evidence>
<dbReference type="EMBL" id="CYZU01000006">
    <property type="protein sequence ID" value="CUN95175.1"/>
    <property type="molecule type" value="Genomic_DNA"/>
</dbReference>
<evidence type="ECO:0000256" key="6">
    <source>
        <dbReference type="PROSITE-ProRule" id="PRU00169"/>
    </source>
</evidence>
<reference evidence="9 10" key="1">
    <citation type="submission" date="2015-09" db="EMBL/GenBank/DDBJ databases">
        <authorList>
            <consortium name="Pathogen Informatics"/>
        </authorList>
    </citation>
    <scope>NUCLEOTIDE SEQUENCE [LARGE SCALE GENOMIC DNA]</scope>
    <source>
        <strain evidence="9 10">2789STDY5834876</strain>
    </source>
</reference>
<feature type="domain" description="Response regulatory" evidence="8">
    <location>
        <begin position="8"/>
        <end position="125"/>
    </location>
</feature>
<dbReference type="SUPFAM" id="SSF52172">
    <property type="entry name" value="CheY-like"/>
    <property type="match status" value="1"/>
</dbReference>
<dbReference type="InterPro" id="IPR011006">
    <property type="entry name" value="CheY-like_superfamily"/>
</dbReference>
<keyword evidence="3" id="KW-0238">DNA-binding</keyword>
<evidence type="ECO:0000256" key="4">
    <source>
        <dbReference type="ARBA" id="ARBA00023163"/>
    </source>
</evidence>
<dbReference type="Pfam" id="PF00072">
    <property type="entry name" value="Response_reg"/>
    <property type="match status" value="1"/>
</dbReference>
<dbReference type="PROSITE" id="PS01124">
    <property type="entry name" value="HTH_ARAC_FAMILY_2"/>
    <property type="match status" value="1"/>
</dbReference>
<dbReference type="InterPro" id="IPR018062">
    <property type="entry name" value="HTH_AraC-typ_CS"/>
</dbReference>
<dbReference type="STRING" id="39482.ERS852491_00896"/>
<evidence type="ECO:0000256" key="1">
    <source>
        <dbReference type="ARBA" id="ARBA00018672"/>
    </source>
</evidence>
<dbReference type="Pfam" id="PF12833">
    <property type="entry name" value="HTH_18"/>
    <property type="match status" value="1"/>
</dbReference>
<feature type="domain" description="HTH araC/xylS-type" evidence="7">
    <location>
        <begin position="420"/>
        <end position="518"/>
    </location>
</feature>
<dbReference type="PRINTS" id="PR00032">
    <property type="entry name" value="HTHARAC"/>
</dbReference>
<evidence type="ECO:0000313" key="10">
    <source>
        <dbReference type="Proteomes" id="UP000095544"/>
    </source>
</evidence>
<dbReference type="OrthoDB" id="159632at2"/>
<keyword evidence="4" id="KW-0804">Transcription</keyword>
<keyword evidence="2" id="KW-0805">Transcription regulation</keyword>
<accession>A0A174B6C2</accession>
<dbReference type="Proteomes" id="UP000095544">
    <property type="component" value="Unassembled WGS sequence"/>
</dbReference>
<evidence type="ECO:0000256" key="2">
    <source>
        <dbReference type="ARBA" id="ARBA00023015"/>
    </source>
</evidence>
<dbReference type="PROSITE" id="PS50110">
    <property type="entry name" value="RESPONSE_REGULATORY"/>
    <property type="match status" value="1"/>
</dbReference>
<dbReference type="GO" id="GO:0000160">
    <property type="term" value="P:phosphorelay signal transduction system"/>
    <property type="evidence" value="ECO:0007669"/>
    <property type="project" value="InterPro"/>
</dbReference>
<comment type="function">
    <text evidence="5">May play the central regulatory role in sporulation. It may be an element of the effector pathway responsible for the activation of sporulation genes in response to nutritional stress. Spo0A may act in concert with spo0H (a sigma factor) to control the expression of some genes that are critical to the sporulation process.</text>
</comment>
<evidence type="ECO:0000256" key="3">
    <source>
        <dbReference type="ARBA" id="ARBA00023125"/>
    </source>
</evidence>
<name>A0A174B6C2_9FIRM</name>
<dbReference type="SMART" id="SM00342">
    <property type="entry name" value="HTH_ARAC"/>
    <property type="match status" value="1"/>
</dbReference>
<dbReference type="Gene3D" id="3.40.50.2300">
    <property type="match status" value="1"/>
</dbReference>
<dbReference type="PROSITE" id="PS00041">
    <property type="entry name" value="HTH_ARAC_FAMILY_1"/>
    <property type="match status" value="1"/>
</dbReference>
<dbReference type="PANTHER" id="PTHR43280">
    <property type="entry name" value="ARAC-FAMILY TRANSCRIPTIONAL REGULATOR"/>
    <property type="match status" value="1"/>
</dbReference>
<dbReference type="SMART" id="SM00448">
    <property type="entry name" value="REC"/>
    <property type="match status" value="1"/>
</dbReference>
<dbReference type="SUPFAM" id="SSF46689">
    <property type="entry name" value="Homeodomain-like"/>
    <property type="match status" value="2"/>
</dbReference>